<organism evidence="1 2">
    <name type="scientific">Rhizobium mongolense</name>
    <dbReference type="NCBI Taxonomy" id="57676"/>
    <lineage>
        <taxon>Bacteria</taxon>
        <taxon>Pseudomonadati</taxon>
        <taxon>Pseudomonadota</taxon>
        <taxon>Alphaproteobacteria</taxon>
        <taxon>Hyphomicrobiales</taxon>
        <taxon>Rhizobiaceae</taxon>
        <taxon>Rhizobium/Agrobacterium group</taxon>
        <taxon>Rhizobium</taxon>
    </lineage>
</organism>
<evidence type="ECO:0000313" key="2">
    <source>
        <dbReference type="Proteomes" id="UP000551353"/>
    </source>
</evidence>
<keyword evidence="2" id="KW-1185">Reference proteome</keyword>
<reference evidence="1 2" key="1">
    <citation type="submission" date="2020-08" db="EMBL/GenBank/DDBJ databases">
        <title>Genomic Encyclopedia of Type Strains, Phase IV (KMG-V): Genome sequencing to study the core and pangenomes of soil and plant-associated prokaryotes.</title>
        <authorList>
            <person name="Whitman W."/>
        </authorList>
    </citation>
    <scope>NUCLEOTIDE SEQUENCE [LARGE SCALE GENOMIC DNA]</scope>
    <source>
        <strain evidence="1 2">SEMIA 4087</strain>
    </source>
</reference>
<comment type="caution">
    <text evidence="1">The sequence shown here is derived from an EMBL/GenBank/DDBJ whole genome shotgun (WGS) entry which is preliminary data.</text>
</comment>
<gene>
    <name evidence="1" type="ORF">GGD56_006602</name>
</gene>
<protein>
    <recommendedName>
        <fullName evidence="3">Transposase</fullName>
    </recommendedName>
</protein>
<proteinExistence type="predicted"/>
<evidence type="ECO:0008006" key="3">
    <source>
        <dbReference type="Google" id="ProtNLM"/>
    </source>
</evidence>
<sequence length="91" mass="9955">MSAATIDRVLKDIKVRAAGARRRKASTAIRRSVPVRTFSDWDDPAPGFVEADLVSHSGSYAKGAFSQTLVLTDIATGGTNARHCWFVTKRY</sequence>
<evidence type="ECO:0000313" key="1">
    <source>
        <dbReference type="EMBL" id="MBB4232704.1"/>
    </source>
</evidence>
<accession>A0ABR6IXP6</accession>
<dbReference type="Proteomes" id="UP000551353">
    <property type="component" value="Unassembled WGS sequence"/>
</dbReference>
<dbReference type="EMBL" id="JACIFX010000016">
    <property type="protein sequence ID" value="MBB4232704.1"/>
    <property type="molecule type" value="Genomic_DNA"/>
</dbReference>
<name>A0ABR6IXP6_9HYPH</name>